<dbReference type="PRINTS" id="PR00131">
    <property type="entry name" value="GLHYDRLASE1"/>
</dbReference>
<gene>
    <name evidence="5" type="ORF">GCM10020369_38660</name>
</gene>
<dbReference type="PANTHER" id="PTHR10353">
    <property type="entry name" value="GLYCOSYL HYDROLASE"/>
    <property type="match status" value="1"/>
</dbReference>
<dbReference type="PROSITE" id="PS00653">
    <property type="entry name" value="GLYCOSYL_HYDROL_F1_2"/>
    <property type="match status" value="1"/>
</dbReference>
<evidence type="ECO:0000256" key="4">
    <source>
        <dbReference type="RuleBase" id="RU003690"/>
    </source>
</evidence>
<comment type="similarity">
    <text evidence="1 4">Belongs to the glycosyl hydrolase 1 family.</text>
</comment>
<evidence type="ECO:0000256" key="2">
    <source>
        <dbReference type="ARBA" id="ARBA00022801"/>
    </source>
</evidence>
<dbReference type="Proteomes" id="UP001501676">
    <property type="component" value="Unassembled WGS sequence"/>
</dbReference>
<dbReference type="Pfam" id="PF00232">
    <property type="entry name" value="Glyco_hydro_1"/>
    <property type="match status" value="2"/>
</dbReference>
<comment type="caution">
    <text evidence="5">The sequence shown here is derived from an EMBL/GenBank/DDBJ whole genome shotgun (WGS) entry which is preliminary data.</text>
</comment>
<evidence type="ECO:0000256" key="1">
    <source>
        <dbReference type="ARBA" id="ARBA00010838"/>
    </source>
</evidence>
<dbReference type="Gene3D" id="3.20.20.80">
    <property type="entry name" value="Glycosidases"/>
    <property type="match status" value="2"/>
</dbReference>
<dbReference type="InterPro" id="IPR001360">
    <property type="entry name" value="Glyco_hydro_1"/>
</dbReference>
<dbReference type="PANTHER" id="PTHR10353:SF36">
    <property type="entry name" value="LP05116P"/>
    <property type="match status" value="1"/>
</dbReference>
<protein>
    <submittedName>
        <fullName evidence="5">Family 1 glycosylhydrolase</fullName>
    </submittedName>
</protein>
<dbReference type="RefSeq" id="WP_345729547.1">
    <property type="nucleotide sequence ID" value="NZ_BAAAYN010000024.1"/>
</dbReference>
<dbReference type="SUPFAM" id="SSF51445">
    <property type="entry name" value="(Trans)glycosidases"/>
    <property type="match status" value="1"/>
</dbReference>
<dbReference type="InterPro" id="IPR033132">
    <property type="entry name" value="GH_1_N_CS"/>
</dbReference>
<name>A0ABP6T0Z4_9ACTN</name>
<reference evidence="6" key="1">
    <citation type="journal article" date="2019" name="Int. J. Syst. Evol. Microbiol.">
        <title>The Global Catalogue of Microorganisms (GCM) 10K type strain sequencing project: providing services to taxonomists for standard genome sequencing and annotation.</title>
        <authorList>
            <consortium name="The Broad Institute Genomics Platform"/>
            <consortium name="The Broad Institute Genome Sequencing Center for Infectious Disease"/>
            <person name="Wu L."/>
            <person name="Ma J."/>
        </authorList>
    </citation>
    <scope>NUCLEOTIDE SEQUENCE [LARGE SCALE GENOMIC DNA]</scope>
    <source>
        <strain evidence="6">JCM 9458</strain>
    </source>
</reference>
<keyword evidence="3" id="KW-0326">Glycosidase</keyword>
<proteinExistence type="inferred from homology"/>
<keyword evidence="2" id="KW-0378">Hydrolase</keyword>
<sequence>MTTFPDGFLWGAATASHQVEGGNVNNHYWQWEHEEHSPFAEKSGDAVDHYHRWREDLDLLAGVGANAYRFSLEWSRIEPEEGEISRAALDHYRRMIDGCRDRGLAPVVTLCHFSTPRWFHNDSSWLGPKSGDRFARFTEVTTPILGDAAYVVTLNEPNLAAALPVLGAMAARGEAVKGLPKPDQALTDAFLAAHRRSLEVLRGAGSPPVGLALVGQEWIAEDGGEERMAEHRAAFEDQFLDAAADGDFVGMQVYSCARIGPDGPVAPKPELVTQAHMEYRPQALGASVRRVREVLPDLPILITENGIATADDAQRIAYTEGALRGLAAAIADGADVRGYLHWSLLDNFEWFSGYAPTFGLVAVDRTTFVRTPKPSLVWLGGVARRNGFPG</sequence>
<keyword evidence="6" id="KW-1185">Reference proteome</keyword>
<evidence type="ECO:0000256" key="3">
    <source>
        <dbReference type="ARBA" id="ARBA00023295"/>
    </source>
</evidence>
<accession>A0ABP6T0Z4</accession>
<organism evidence="5 6">
    <name type="scientific">Cryptosporangium minutisporangium</name>
    <dbReference type="NCBI Taxonomy" id="113569"/>
    <lineage>
        <taxon>Bacteria</taxon>
        <taxon>Bacillati</taxon>
        <taxon>Actinomycetota</taxon>
        <taxon>Actinomycetes</taxon>
        <taxon>Cryptosporangiales</taxon>
        <taxon>Cryptosporangiaceae</taxon>
        <taxon>Cryptosporangium</taxon>
    </lineage>
</organism>
<dbReference type="EMBL" id="BAAAYN010000024">
    <property type="protein sequence ID" value="GAA3389252.1"/>
    <property type="molecule type" value="Genomic_DNA"/>
</dbReference>
<evidence type="ECO:0000313" key="5">
    <source>
        <dbReference type="EMBL" id="GAA3389252.1"/>
    </source>
</evidence>
<evidence type="ECO:0000313" key="6">
    <source>
        <dbReference type="Proteomes" id="UP001501676"/>
    </source>
</evidence>
<dbReference type="InterPro" id="IPR017853">
    <property type="entry name" value="GH"/>
</dbReference>